<reference evidence="1" key="1">
    <citation type="submission" date="2014-05" db="EMBL/GenBank/DDBJ databases">
        <authorList>
            <person name="Chronopoulou M."/>
        </authorList>
    </citation>
    <scope>NUCLEOTIDE SEQUENCE</scope>
    <source>
        <tissue evidence="1">Whole organism</tissue>
    </source>
</reference>
<evidence type="ECO:0000313" key="1">
    <source>
        <dbReference type="EMBL" id="CDW50123.1"/>
    </source>
</evidence>
<protein>
    <submittedName>
        <fullName evidence="1">Uncharacterized protein</fullName>
    </submittedName>
</protein>
<dbReference type="AlphaFoldDB" id="A0A0K2VI12"/>
<organism evidence="1">
    <name type="scientific">Lepeophtheirus salmonis</name>
    <name type="common">Salmon louse</name>
    <name type="synonym">Caligus salmonis</name>
    <dbReference type="NCBI Taxonomy" id="72036"/>
    <lineage>
        <taxon>Eukaryota</taxon>
        <taxon>Metazoa</taxon>
        <taxon>Ecdysozoa</taxon>
        <taxon>Arthropoda</taxon>
        <taxon>Crustacea</taxon>
        <taxon>Multicrustacea</taxon>
        <taxon>Hexanauplia</taxon>
        <taxon>Copepoda</taxon>
        <taxon>Siphonostomatoida</taxon>
        <taxon>Caligidae</taxon>
        <taxon>Lepeophtheirus</taxon>
    </lineage>
</organism>
<feature type="non-terminal residue" evidence="1">
    <location>
        <position position="1"/>
    </location>
</feature>
<dbReference type="EMBL" id="HACA01032762">
    <property type="protein sequence ID" value="CDW50123.1"/>
    <property type="molecule type" value="Transcribed_RNA"/>
</dbReference>
<proteinExistence type="predicted"/>
<sequence length="102" mass="11484">KKNSTSSFHTSVTPLLETHEKRHVFFDMMMIHVREQLGEVALLTISTILRRSCLEDARVPTCFIPFLYIVSFTNQIRSFPTIPTTLSGGLSGGSDAILSERR</sequence>
<name>A0A0K2VI12_LEPSM</name>
<accession>A0A0K2VI12</accession>